<gene>
    <name evidence="4" type="ORF">FGKAn22_10310</name>
</gene>
<evidence type="ECO:0000256" key="1">
    <source>
        <dbReference type="ARBA" id="ARBA00023054"/>
    </source>
</evidence>
<dbReference type="KEGG" id="fku:FGKAn22_10310"/>
<feature type="coiled-coil region" evidence="2">
    <location>
        <begin position="287"/>
        <end position="389"/>
    </location>
</feature>
<dbReference type="GO" id="GO:0006302">
    <property type="term" value="P:double-strand break repair"/>
    <property type="evidence" value="ECO:0007669"/>
    <property type="project" value="TreeGrafter"/>
</dbReference>
<dbReference type="PANTHER" id="PTHR32182:SF0">
    <property type="entry name" value="DNA REPLICATION AND REPAIR PROTEIN RECF"/>
    <property type="match status" value="1"/>
</dbReference>
<accession>A0AAN1SYH8</accession>
<evidence type="ECO:0000256" key="2">
    <source>
        <dbReference type="SAM" id="Coils"/>
    </source>
</evidence>
<feature type="domain" description="RecF/RecN/SMC N-terminal" evidence="3">
    <location>
        <begin position="16"/>
        <end position="888"/>
    </location>
</feature>
<reference evidence="4 5" key="1">
    <citation type="submission" date="2019-03" db="EMBL/GenBank/DDBJ databases">
        <title>Complete genome sequence of Ferrigenium kumadai strain An22, a microaerophilic iron-oxidizing bacterium isolated from a paddy field soil.</title>
        <authorList>
            <person name="Watanabe T."/>
            <person name="Asakawa S."/>
        </authorList>
    </citation>
    <scope>NUCLEOTIDE SEQUENCE [LARGE SCALE GENOMIC DNA]</scope>
    <source>
        <strain evidence="4 5">An22</strain>
    </source>
</reference>
<dbReference type="GO" id="GO:0005524">
    <property type="term" value="F:ATP binding"/>
    <property type="evidence" value="ECO:0007669"/>
    <property type="project" value="InterPro"/>
</dbReference>
<organism evidence="4 5">
    <name type="scientific">Ferrigenium kumadai</name>
    <dbReference type="NCBI Taxonomy" id="1682490"/>
    <lineage>
        <taxon>Bacteria</taxon>
        <taxon>Pseudomonadati</taxon>
        <taxon>Pseudomonadota</taxon>
        <taxon>Betaproteobacteria</taxon>
        <taxon>Nitrosomonadales</taxon>
        <taxon>Gallionellaceae</taxon>
        <taxon>Ferrigenium</taxon>
    </lineage>
</organism>
<dbReference type="PANTHER" id="PTHR32182">
    <property type="entry name" value="DNA REPLICATION AND REPAIR PROTEIN RECF"/>
    <property type="match status" value="1"/>
</dbReference>
<keyword evidence="1 2" id="KW-0175">Coiled coil</keyword>
<dbReference type="EMBL" id="AP019536">
    <property type="protein sequence ID" value="BBI99338.1"/>
    <property type="molecule type" value="Genomic_DNA"/>
</dbReference>
<dbReference type="SUPFAM" id="SSF75553">
    <property type="entry name" value="Smc hinge domain"/>
    <property type="match status" value="1"/>
</dbReference>
<evidence type="ECO:0000259" key="3">
    <source>
        <dbReference type="Pfam" id="PF02463"/>
    </source>
</evidence>
<feature type="coiled-coil region" evidence="2">
    <location>
        <begin position="543"/>
        <end position="577"/>
    </location>
</feature>
<dbReference type="AlphaFoldDB" id="A0AAN1SYH8"/>
<dbReference type="Proteomes" id="UP001319121">
    <property type="component" value="Chromosome"/>
</dbReference>
<dbReference type="SUPFAM" id="SSF52540">
    <property type="entry name" value="P-loop containing nucleoside triphosphate hydrolases"/>
    <property type="match status" value="1"/>
</dbReference>
<proteinExistence type="predicted"/>
<sequence>MFRLLELETVHWDYWQRFKLPLDASIITIVGPNGSGKTTLLDALRTLLALECSKKRDYKRYVRRNGEDFCWLRGVVDNQRPPGSSRRPFGLPYQQDRITLACRIDKKGGDWIRKYWVAEGEVALEDIEKLGQEFGVRDFQRLLHTAGLSPAIARVLSLEQGQTDKLCELSSKELLELVFQVFGDKEVLERYQEARHHQEHTSHELDAVQNQLEALGNSLERHEQKVNRYREWQRLNEERTLLVSETGPRLEHCLLQKEAENAGRTLQTLRRDWHSKRVEKLALALDLQVQQQALQAAQLRKQAAHENEQAQQRTLNELNRELGNWEAVVKQHDRLLQQAESAGGKVADARELEQLENERDRLRLRIAELEQQQRRLDEMLENLAAGRRTDPADVAAFRQALSGAGIAHDLLTDLVEIADPSWQAAVEAVLAPFAHIVLLGREKDTEAAMALGEKLRYRHFIVPERTKPGLAPQGSLLEVVRFSQPVPDWLLRLLERIRRVEDASAGAKLPRGEDWITRQGYLRERRGGRHAAPEQARFGKAGLESLREQRANLEKALAPLRQQRDDLTGRIRNLQAQLAGESAGAQLAARAAEFAEARQHYDALVVKRRDNGVYQAQQDREQADEAVVAAHSTLEKIRLLMQRLDKDIAEKENRPAREEQAKRLLRLRRDRRQMPAAWRDAEANRQIAELWRDSTNIERRIHEIEARFADESWETDATVVALRDKIRDDYAHMESDLAARRRDNELARSHTEAAREQYIAVLRHTVTRYVKNVKTLGDMVGIKVEHEPVLLASDDVTLSQAGLAVRFDFDDKGFMGMNDGDASGGQQVMKSLILLVGLMMEESRPGGFVFIDEPFAHLDIVNIERVASFLKATRAQYLLTTPVTHNVNVYDPSMLTLVTFKKKANDAWAPRIGVLVREQEGHA</sequence>
<evidence type="ECO:0000313" key="4">
    <source>
        <dbReference type="EMBL" id="BBI99338.1"/>
    </source>
</evidence>
<dbReference type="InterPro" id="IPR003395">
    <property type="entry name" value="RecF/RecN/SMC_N"/>
</dbReference>
<protein>
    <recommendedName>
        <fullName evidence="3">RecF/RecN/SMC N-terminal domain-containing protein</fullName>
    </recommendedName>
</protein>
<dbReference type="InterPro" id="IPR027417">
    <property type="entry name" value="P-loop_NTPase"/>
</dbReference>
<keyword evidence="5" id="KW-1185">Reference proteome</keyword>
<dbReference type="GO" id="GO:0000731">
    <property type="term" value="P:DNA synthesis involved in DNA repair"/>
    <property type="evidence" value="ECO:0007669"/>
    <property type="project" value="TreeGrafter"/>
</dbReference>
<dbReference type="GO" id="GO:0051276">
    <property type="term" value="P:chromosome organization"/>
    <property type="evidence" value="ECO:0007669"/>
    <property type="project" value="InterPro"/>
</dbReference>
<dbReference type="RefSeq" id="WP_212786919.1">
    <property type="nucleotide sequence ID" value="NZ_AP019536.1"/>
</dbReference>
<name>A0AAN1SYH8_9PROT</name>
<evidence type="ECO:0000313" key="5">
    <source>
        <dbReference type="Proteomes" id="UP001319121"/>
    </source>
</evidence>
<dbReference type="GO" id="GO:0005694">
    <property type="term" value="C:chromosome"/>
    <property type="evidence" value="ECO:0007669"/>
    <property type="project" value="InterPro"/>
</dbReference>
<dbReference type="Pfam" id="PF02463">
    <property type="entry name" value="SMC_N"/>
    <property type="match status" value="1"/>
</dbReference>
<dbReference type="Gene3D" id="3.40.50.300">
    <property type="entry name" value="P-loop containing nucleotide triphosphate hydrolases"/>
    <property type="match status" value="2"/>
</dbReference>
<dbReference type="InterPro" id="IPR036277">
    <property type="entry name" value="SMC_hinge_sf"/>
</dbReference>